<evidence type="ECO:0008006" key="4">
    <source>
        <dbReference type="Google" id="ProtNLM"/>
    </source>
</evidence>
<evidence type="ECO:0000256" key="1">
    <source>
        <dbReference type="SAM" id="Phobius"/>
    </source>
</evidence>
<feature type="transmembrane region" description="Helical" evidence="1">
    <location>
        <begin position="222"/>
        <end position="243"/>
    </location>
</feature>
<keyword evidence="1" id="KW-0472">Membrane</keyword>
<dbReference type="STRING" id="68214.AVL59_24425"/>
<keyword evidence="1" id="KW-1133">Transmembrane helix</keyword>
<sequence length="313" mass="31808">MIVPVVTALTIGTVFVAVYLAAFHAPTARHQPFGIVASAPVAARTELALSDAQPDAYTFHRYPSTAAAREAITHDQVPAALVAHGHEMVLLAAGAQGPSTISTLDAAASRAAGHPVQIEDVVPLASGDARGLSVFYASFGVVLAGFLFAVASYQIAPRLALAARVASMTVFAAASGIMVALIGHQALGALPASFTTVAAVVGLLAMATATAAGVLMRLCGPVGMPVASVVLLIFGNATSGGILPPSFLPPWLFPLSQIMPPAAAVRALRGASYFHGAHSAGGLVVLASWTLGCLAIQYALDFRASRRLVTATP</sequence>
<dbReference type="AlphaFoldDB" id="A0A1B1B0C5"/>
<feature type="transmembrane region" description="Helical" evidence="1">
    <location>
        <begin position="161"/>
        <end position="182"/>
    </location>
</feature>
<name>A0A1B1B0C5_9ACTN</name>
<dbReference type="Proteomes" id="UP000092659">
    <property type="component" value="Chromosome"/>
</dbReference>
<dbReference type="EMBL" id="CP016279">
    <property type="protein sequence ID" value="ANP52274.1"/>
    <property type="molecule type" value="Genomic_DNA"/>
</dbReference>
<dbReference type="RefSeq" id="WP_067308103.1">
    <property type="nucleotide sequence ID" value="NZ_JAGGLP010000032.1"/>
</dbReference>
<gene>
    <name evidence="2" type="ORF">AVL59_24425</name>
</gene>
<evidence type="ECO:0000313" key="3">
    <source>
        <dbReference type="Proteomes" id="UP000092659"/>
    </source>
</evidence>
<feature type="transmembrane region" description="Helical" evidence="1">
    <location>
        <begin position="194"/>
        <end position="216"/>
    </location>
</feature>
<feature type="transmembrane region" description="Helical" evidence="1">
    <location>
        <begin position="134"/>
        <end position="155"/>
    </location>
</feature>
<reference evidence="2 3" key="1">
    <citation type="submission" date="2016-06" db="EMBL/GenBank/DDBJ databases">
        <title>Complete genome sequence of Streptomyces griseochromogenes ATCC 14511, the Blasticidin S producer.</title>
        <authorList>
            <person name="Wu L."/>
        </authorList>
    </citation>
    <scope>NUCLEOTIDE SEQUENCE [LARGE SCALE GENOMIC DNA]</scope>
    <source>
        <strain evidence="2 3">ATCC 14511</strain>
    </source>
</reference>
<feature type="transmembrane region" description="Helical" evidence="1">
    <location>
        <begin position="280"/>
        <end position="300"/>
    </location>
</feature>
<organism evidence="2 3">
    <name type="scientific">Streptomyces griseochromogenes</name>
    <dbReference type="NCBI Taxonomy" id="68214"/>
    <lineage>
        <taxon>Bacteria</taxon>
        <taxon>Bacillati</taxon>
        <taxon>Actinomycetota</taxon>
        <taxon>Actinomycetes</taxon>
        <taxon>Kitasatosporales</taxon>
        <taxon>Streptomycetaceae</taxon>
        <taxon>Streptomyces</taxon>
    </lineage>
</organism>
<accession>A0A1B1B0C5</accession>
<dbReference type="KEGG" id="sgs:AVL59_24425"/>
<protein>
    <recommendedName>
        <fullName evidence="4">DUF3533 domain-containing protein</fullName>
    </recommendedName>
</protein>
<keyword evidence="1" id="KW-0812">Transmembrane</keyword>
<evidence type="ECO:0000313" key="2">
    <source>
        <dbReference type="EMBL" id="ANP52274.1"/>
    </source>
</evidence>
<proteinExistence type="predicted"/>
<feature type="transmembrane region" description="Helical" evidence="1">
    <location>
        <begin position="6"/>
        <end position="25"/>
    </location>
</feature>